<dbReference type="InterPro" id="IPR036465">
    <property type="entry name" value="vWFA_dom_sf"/>
</dbReference>
<evidence type="ECO:0000256" key="8">
    <source>
        <dbReference type="SAM" id="MobiDB-lite"/>
    </source>
</evidence>
<dbReference type="Gene3D" id="2.150.10.10">
    <property type="entry name" value="Serralysin-like metalloprotease, C-terminal"/>
    <property type="match status" value="2"/>
</dbReference>
<dbReference type="InterPro" id="IPR011049">
    <property type="entry name" value="Serralysin-like_metalloprot_C"/>
</dbReference>
<dbReference type="Pfam" id="PF00353">
    <property type="entry name" value="HemolysinCabind"/>
    <property type="match status" value="4"/>
</dbReference>
<keyword evidence="4" id="KW-0677">Repeat</keyword>
<evidence type="ECO:0000256" key="4">
    <source>
        <dbReference type="ARBA" id="ARBA00022737"/>
    </source>
</evidence>
<feature type="non-terminal residue" evidence="10">
    <location>
        <position position="1"/>
    </location>
</feature>
<gene>
    <name evidence="10" type="ORF">K6Y31_17235</name>
</gene>
<dbReference type="Proteomes" id="UP001201273">
    <property type="component" value="Unassembled WGS sequence"/>
</dbReference>
<dbReference type="PRINTS" id="PR01488">
    <property type="entry name" value="RTXTOXINA"/>
</dbReference>
<evidence type="ECO:0000256" key="7">
    <source>
        <dbReference type="ARBA" id="ARBA00023136"/>
    </source>
</evidence>
<dbReference type="InterPro" id="IPR010221">
    <property type="entry name" value="VCBS_dom"/>
</dbReference>
<dbReference type="InterPro" id="IPR018511">
    <property type="entry name" value="Hemolysin-typ_Ca-bd_CS"/>
</dbReference>
<dbReference type="InterPro" id="IPR003995">
    <property type="entry name" value="RTX_toxin_determinant-A"/>
</dbReference>
<dbReference type="RefSeq" id="WP_233054177.1">
    <property type="nucleotide sequence ID" value="NZ_JAIMJA010000020.1"/>
</dbReference>
<dbReference type="NCBIfam" id="TIGR03661">
    <property type="entry name" value="T1SS_VCA0849"/>
    <property type="match status" value="1"/>
</dbReference>
<dbReference type="InterPro" id="IPR046779">
    <property type="entry name" value="LapA_adhesin_dom"/>
</dbReference>
<dbReference type="InterPro" id="IPR019960">
    <property type="entry name" value="T1SS_VCA0849"/>
</dbReference>
<dbReference type="SUPFAM" id="SSF53300">
    <property type="entry name" value="vWA-like"/>
    <property type="match status" value="1"/>
</dbReference>
<organism evidence="10 11">
    <name type="scientific">Motilimonas cestriensis</name>
    <dbReference type="NCBI Taxonomy" id="2742685"/>
    <lineage>
        <taxon>Bacteria</taxon>
        <taxon>Pseudomonadati</taxon>
        <taxon>Pseudomonadota</taxon>
        <taxon>Gammaproteobacteria</taxon>
        <taxon>Alteromonadales</taxon>
        <taxon>Alteromonadales genera incertae sedis</taxon>
        <taxon>Motilimonas</taxon>
    </lineage>
</organism>
<reference evidence="10 11" key="1">
    <citation type="journal article" date="2022" name="Environ. Microbiol. Rep.">
        <title>Eco-phylogenetic analyses reveal divergent evolution of vitamin B12 metabolism in the marine bacterial family 'Psychromonadaceae'.</title>
        <authorList>
            <person name="Jin X."/>
            <person name="Yang Y."/>
            <person name="Cao H."/>
            <person name="Gao B."/>
            <person name="Zhao Z."/>
        </authorList>
    </citation>
    <scope>NUCLEOTIDE SEQUENCE [LARGE SCALE GENOMIC DNA]</scope>
    <source>
        <strain evidence="10 11">MKS20</strain>
    </source>
</reference>
<sequence>TTINDQTGSDEIPGSEDTTTLTLSGASTVVEGESATYTVSVDNAPATDLTVQVITGHITTDNGDVIAQTQEVVIKANTTETSFTVDTLDDAIADSGEKFNVSLGNTTGGSYENLVKGTSVVETTINDQTGSDEIPGAEDTVTVSLSGPTTVSEGSEAQGYVVSLSEPVPAGKSVVINLAYTGQAADGSDFNGVQSVIISGPASSATFNIQTLQDNVYEASESFTIAIESIVDTNSAFENIVNSGDTVITTITDDGSNGGDNDLPRFTLTAGDGTASNSVNEGDAASYQISLGDKGVGAGISVTLELKMTEGTALNPEDFTGLTGLTFDAAKGVYLVTLTGPLTANAVVATLSAGTVEDSVYENNEQFSVTLESTSLGSASGIVTTTILNDDAPIVGDQNIVVNEAGLANGNNPGIGISVGGDVLQGLDDGIAIKSVAGGTLDPVTGVITVVTAEGVLTIETTGANAGQYQYQLTDNFNHAGVQGTNLADDANQFTVTVEGANGVTSEIVINVDIIDDVPFANIVSPEPIDFTQQTTNLVFVLDVSGSMGWDMEGDSSGNAEWGGTSRLEIAKQSLSKLIDAYSNLGDVNIKIVSFQSTVDKESGWLNLAEAKSFLAQLNASGGTDYDDALKALVDGFNPPTKADGSAADLTKVYFLSDGEPGSNTDRSEITSYQPTWEAFVNEQGIEAEAVGIGSNVPSQYLDIVSHPSKPDGSEPTQIVTTANGLMTVLLDSVKAVVNGDVDTKVLGNVSTGINYGADGGYIESIEVDGNTINRPSGTDLKVKVGTQNGGELVFDFATGEYSYVVTMGDKPANSDAFADNIIVNIVDNDGDKVSSDFDISVKFPVIDTTPVANVDADQVNEAVSQPDNDPSAIINGNVLVNDMFGKDVTNPVIGVVAGTQNGNVSGGTSQTIVGSFGSLVLNADGAYEYILNNKNAQVQALNEGETLLDSFTYTITDDNGDLSSAVLNITINGVTDPMLDAIDDTASTFVGQPVYVDILNNDVNPADSNPNDTDTEITITGIKVITGSGEAYIVNGELVYVPGKGQETAQIEYSVTNSRGEVDTAVVTVNVAQRDFTGSTLTGESGNDQITTVSGTDSGSKEFQLQLGGYNGYRTEADGTRTFINIGARDERLVATQEEQLIDSSGGNDYVKGSIGSDTIYLGDGFRELDAASTKAFLDQEALKDQSELDAYHTSSVSSSIVDIADGGAGDDIIYGGSQGVDDPNVTQDALERPISHFDYIYGNDGNDMIDGGLGYDVLRGGSGNDLIKGGAGDDDIAGNSGNDILIGGEGSDTFRFFAEDIVKETDNTKQDSGVKDTIIDFDINSDKLNLSDLLQGESQNTIDDYLTVSENANGGIDIVVDADGKGIATDTMTITLEGVSYNDAGAGIDNGSEFIQKLIQDGKLIID</sequence>
<dbReference type="PROSITE" id="PS00330">
    <property type="entry name" value="HEMOLYSIN_CALCIUM"/>
    <property type="match status" value="3"/>
</dbReference>
<dbReference type="SMART" id="SM00327">
    <property type="entry name" value="VWA"/>
    <property type="match status" value="1"/>
</dbReference>
<dbReference type="InterPro" id="IPR038081">
    <property type="entry name" value="CalX-like_sf"/>
</dbReference>
<keyword evidence="11" id="KW-1185">Reference proteome</keyword>
<feature type="region of interest" description="Disordered" evidence="8">
    <location>
        <begin position="1"/>
        <end position="20"/>
    </location>
</feature>
<dbReference type="Pfam" id="PF20579">
    <property type="entry name" value="LapA"/>
    <property type="match status" value="1"/>
</dbReference>
<evidence type="ECO:0000259" key="9">
    <source>
        <dbReference type="PROSITE" id="PS50234"/>
    </source>
</evidence>
<name>A0ABS8WBY5_9GAMM</name>
<comment type="caution">
    <text evidence="10">The sequence shown here is derived from an EMBL/GenBank/DDBJ whole genome shotgun (WGS) entry which is preliminary data.</text>
</comment>
<keyword evidence="5" id="KW-0106">Calcium</keyword>
<dbReference type="InterPro" id="IPR002035">
    <property type="entry name" value="VWF_A"/>
</dbReference>
<evidence type="ECO:0000256" key="3">
    <source>
        <dbReference type="ARBA" id="ARBA00022729"/>
    </source>
</evidence>
<evidence type="ECO:0000313" key="11">
    <source>
        <dbReference type="Proteomes" id="UP001201273"/>
    </source>
</evidence>
<dbReference type="Gene3D" id="3.40.50.410">
    <property type="entry name" value="von Willebrand factor, type A domain"/>
    <property type="match status" value="1"/>
</dbReference>
<dbReference type="Gene3D" id="2.60.40.2030">
    <property type="match status" value="3"/>
</dbReference>
<dbReference type="Pfam" id="PF17963">
    <property type="entry name" value="Big_9"/>
    <property type="match status" value="1"/>
</dbReference>
<evidence type="ECO:0000256" key="6">
    <source>
        <dbReference type="ARBA" id="ARBA00023026"/>
    </source>
</evidence>
<feature type="domain" description="VWFA" evidence="9">
    <location>
        <begin position="537"/>
        <end position="734"/>
    </location>
</feature>
<dbReference type="Pfam" id="PF13519">
    <property type="entry name" value="VWA_2"/>
    <property type="match status" value="1"/>
</dbReference>
<dbReference type="InterPro" id="IPR003644">
    <property type="entry name" value="Calx_beta"/>
</dbReference>
<evidence type="ECO:0000256" key="1">
    <source>
        <dbReference type="ARBA" id="ARBA00004370"/>
    </source>
</evidence>
<dbReference type="SUPFAM" id="SSF51120">
    <property type="entry name" value="beta-Roll"/>
    <property type="match status" value="1"/>
</dbReference>
<accession>A0ABS8WBY5</accession>
<dbReference type="NCBIfam" id="TIGR01965">
    <property type="entry name" value="VCBS_repeat"/>
    <property type="match status" value="1"/>
</dbReference>
<dbReference type="PRINTS" id="PR00313">
    <property type="entry name" value="CABNDNGRPT"/>
</dbReference>
<keyword evidence="3" id="KW-0732">Signal</keyword>
<protein>
    <submittedName>
        <fullName evidence="10">Type I secretion C-terminal target domain-containing protein</fullName>
    </submittedName>
</protein>
<proteinExistence type="predicted"/>
<evidence type="ECO:0000313" key="10">
    <source>
        <dbReference type="EMBL" id="MCE2596542.1"/>
    </source>
</evidence>
<evidence type="ECO:0000256" key="2">
    <source>
        <dbReference type="ARBA" id="ARBA00022656"/>
    </source>
</evidence>
<dbReference type="EMBL" id="JAIMJA010000020">
    <property type="protein sequence ID" value="MCE2596542.1"/>
    <property type="molecule type" value="Genomic_DNA"/>
</dbReference>
<dbReference type="InterPro" id="IPR001343">
    <property type="entry name" value="Hemolysn_Ca-bd"/>
</dbReference>
<dbReference type="PROSITE" id="PS50234">
    <property type="entry name" value="VWFA"/>
    <property type="match status" value="1"/>
</dbReference>
<comment type="subcellular location">
    <subcellularLocation>
        <location evidence="1">Membrane</location>
    </subcellularLocation>
</comment>
<evidence type="ECO:0000256" key="5">
    <source>
        <dbReference type="ARBA" id="ARBA00022837"/>
    </source>
</evidence>
<keyword evidence="6" id="KW-0843">Virulence</keyword>
<dbReference type="SUPFAM" id="SSF141072">
    <property type="entry name" value="CalX-like"/>
    <property type="match status" value="3"/>
</dbReference>
<keyword evidence="2" id="KW-0800">Toxin</keyword>
<keyword evidence="7" id="KW-0472">Membrane</keyword>
<dbReference type="Pfam" id="PF03160">
    <property type="entry name" value="Calx-beta"/>
    <property type="match status" value="2"/>
</dbReference>